<dbReference type="PANTHER" id="PTHR30388:SF6">
    <property type="entry name" value="XANTHINE DEHYDROGENASE SUBUNIT A-RELATED"/>
    <property type="match status" value="1"/>
</dbReference>
<accession>F7NED5</accession>
<dbReference type="AlphaFoldDB" id="F7NED5"/>
<dbReference type="STRING" id="1009370.ALO_01989"/>
<feature type="domain" description="XdhC- CoxI" evidence="1">
    <location>
        <begin position="1"/>
        <end position="39"/>
    </location>
</feature>
<protein>
    <recommendedName>
        <fullName evidence="1">XdhC- CoxI domain-containing protein</fullName>
    </recommendedName>
</protein>
<dbReference type="EMBL" id="AFGF01000016">
    <property type="protein sequence ID" value="EGO65647.1"/>
    <property type="molecule type" value="Genomic_DNA"/>
</dbReference>
<dbReference type="Proteomes" id="UP000003240">
    <property type="component" value="Unassembled WGS sequence"/>
</dbReference>
<evidence type="ECO:0000313" key="3">
    <source>
        <dbReference type="Proteomes" id="UP000003240"/>
    </source>
</evidence>
<evidence type="ECO:0000259" key="1">
    <source>
        <dbReference type="Pfam" id="PF02625"/>
    </source>
</evidence>
<name>F7NED5_9FIRM</name>
<dbReference type="eggNOG" id="COG1975">
    <property type="taxonomic scope" value="Bacteria"/>
</dbReference>
<dbReference type="Pfam" id="PF02625">
    <property type="entry name" value="XdhC_CoxI"/>
    <property type="match status" value="1"/>
</dbReference>
<organism evidence="2 3">
    <name type="scientific">Acetonema longum DSM 6540</name>
    <dbReference type="NCBI Taxonomy" id="1009370"/>
    <lineage>
        <taxon>Bacteria</taxon>
        <taxon>Bacillati</taxon>
        <taxon>Bacillota</taxon>
        <taxon>Negativicutes</taxon>
        <taxon>Acetonemataceae</taxon>
        <taxon>Acetonema</taxon>
    </lineage>
</organism>
<keyword evidence="3" id="KW-1185">Reference proteome</keyword>
<comment type="caution">
    <text evidence="2">The sequence shown here is derived from an EMBL/GenBank/DDBJ whole genome shotgun (WGS) entry which is preliminary data.</text>
</comment>
<dbReference type="PANTHER" id="PTHR30388">
    <property type="entry name" value="ALDEHYDE OXIDOREDUCTASE MOLYBDENUM COFACTOR ASSEMBLY PROTEIN"/>
    <property type="match status" value="1"/>
</dbReference>
<sequence>MLVLPDGRCIGTIGGGCGEADARLQALMALDDNQSGLYTVNLLNEVAADEGMVCGGTMELFIQVV</sequence>
<reference evidence="2 3" key="1">
    <citation type="journal article" date="2011" name="EMBO J.">
        <title>Structural diversity of bacterial flagellar motors.</title>
        <authorList>
            <person name="Chen S."/>
            <person name="Beeby M."/>
            <person name="Murphy G.E."/>
            <person name="Leadbetter J.R."/>
            <person name="Hendrixson D.R."/>
            <person name="Briegel A."/>
            <person name="Li Z."/>
            <person name="Shi J."/>
            <person name="Tocheva E.I."/>
            <person name="Muller A."/>
            <person name="Dobro M.J."/>
            <person name="Jensen G.J."/>
        </authorList>
    </citation>
    <scope>NUCLEOTIDE SEQUENCE [LARGE SCALE GENOMIC DNA]</scope>
    <source>
        <strain evidence="2 3">DSM 6540</strain>
    </source>
</reference>
<proteinExistence type="predicted"/>
<evidence type="ECO:0000313" key="2">
    <source>
        <dbReference type="EMBL" id="EGO65647.1"/>
    </source>
</evidence>
<dbReference type="InterPro" id="IPR052698">
    <property type="entry name" value="MoCofactor_Util/Proc"/>
</dbReference>
<dbReference type="InterPro" id="IPR003777">
    <property type="entry name" value="XdhC_CoxI"/>
</dbReference>
<gene>
    <name evidence="2" type="ORF">ALO_01989</name>
</gene>